<keyword evidence="3" id="KW-1185">Reference proteome</keyword>
<organism evidence="2 3">
    <name type="scientific">Aerococcus kribbianus</name>
    <dbReference type="NCBI Taxonomy" id="2999064"/>
    <lineage>
        <taxon>Bacteria</taxon>
        <taxon>Bacillati</taxon>
        <taxon>Bacillota</taxon>
        <taxon>Bacilli</taxon>
        <taxon>Lactobacillales</taxon>
        <taxon>Aerococcaceae</taxon>
        <taxon>Aerococcus</taxon>
    </lineage>
</organism>
<dbReference type="SUPFAM" id="SSF52540">
    <property type="entry name" value="P-loop containing nucleoside triphosphate hydrolases"/>
    <property type="match status" value="1"/>
</dbReference>
<reference evidence="2" key="1">
    <citation type="submission" date="2022-12" db="EMBL/GenBank/DDBJ databases">
        <title>Description and comparative metabolic analysis of Aerococcus sp. nov., isolated from the feces of a pig.</title>
        <authorList>
            <person name="Chang Y.-H."/>
        </authorList>
    </citation>
    <scope>NUCLEOTIDE SEQUENCE</scope>
    <source>
        <strain evidence="2">YH-aer222</strain>
    </source>
</reference>
<dbReference type="Gene3D" id="3.40.50.300">
    <property type="entry name" value="P-loop containing nucleotide triphosphate hydrolases"/>
    <property type="match status" value="1"/>
</dbReference>
<dbReference type="CDD" id="cd00009">
    <property type="entry name" value="AAA"/>
    <property type="match status" value="1"/>
</dbReference>
<accession>A0A9X3FNV1</accession>
<name>A0A9X3FNV1_9LACT</name>
<keyword evidence="2" id="KW-0547">Nucleotide-binding</keyword>
<dbReference type="Pfam" id="PF01695">
    <property type="entry name" value="IstB_IS21"/>
    <property type="match status" value="1"/>
</dbReference>
<evidence type="ECO:0000313" key="3">
    <source>
        <dbReference type="Proteomes" id="UP001146670"/>
    </source>
</evidence>
<sequence>MTNWASSLQLVETEDICKDCGSHLYRPAFGKTDIRACLSCGRKRLDQKNKEIEYRGGDEIRKREAEEKKRDTYDWLANKSIVSDSTIQRASFDNYFIKEDETKINKDKAKHVLTNYKNGYIGNTFLQGNAGVGKSHLAMAILKELNSELKNKRCLFISIGKALQLVRYSYSDRDSNVTEENLIQRMIDADFLVIDDLGSETGAIDSQKQASDFVIRMLYAVMEGRQDKSTILTTNLSSQQLDQLYDKKTYDRLMRGAMKDKNHVLMFKKTEGKRKYL</sequence>
<keyword evidence="2" id="KW-0067">ATP-binding</keyword>
<proteinExistence type="predicted"/>
<dbReference type="SMART" id="SM00382">
    <property type="entry name" value="AAA"/>
    <property type="match status" value="1"/>
</dbReference>
<evidence type="ECO:0000259" key="1">
    <source>
        <dbReference type="SMART" id="SM00382"/>
    </source>
</evidence>
<evidence type="ECO:0000313" key="2">
    <source>
        <dbReference type="EMBL" id="MCZ0726138.1"/>
    </source>
</evidence>
<dbReference type="Proteomes" id="UP001146670">
    <property type="component" value="Unassembled WGS sequence"/>
</dbReference>
<dbReference type="GO" id="GO:0006260">
    <property type="term" value="P:DNA replication"/>
    <property type="evidence" value="ECO:0007669"/>
    <property type="project" value="TreeGrafter"/>
</dbReference>
<feature type="domain" description="AAA+ ATPase" evidence="1">
    <location>
        <begin position="120"/>
        <end position="255"/>
    </location>
</feature>
<comment type="caution">
    <text evidence="2">The sequence shown here is derived from an EMBL/GenBank/DDBJ whole genome shotgun (WGS) entry which is preliminary data.</text>
</comment>
<dbReference type="GO" id="GO:0005524">
    <property type="term" value="F:ATP binding"/>
    <property type="evidence" value="ECO:0007669"/>
    <property type="project" value="UniProtKB-KW"/>
</dbReference>
<dbReference type="PANTHER" id="PTHR30050">
    <property type="entry name" value="CHROMOSOMAL REPLICATION INITIATOR PROTEIN DNAA"/>
    <property type="match status" value="1"/>
</dbReference>
<protein>
    <submittedName>
        <fullName evidence="2">ATP-binding protein</fullName>
    </submittedName>
</protein>
<dbReference type="InterPro" id="IPR027417">
    <property type="entry name" value="P-loop_NTPase"/>
</dbReference>
<dbReference type="InterPro" id="IPR002611">
    <property type="entry name" value="IstB_ATP-bd"/>
</dbReference>
<dbReference type="InterPro" id="IPR003593">
    <property type="entry name" value="AAA+_ATPase"/>
</dbReference>
<dbReference type="PANTHER" id="PTHR30050:SF8">
    <property type="entry name" value="PRIMOSOMAL PROTEIN DNAI"/>
    <property type="match status" value="1"/>
</dbReference>
<dbReference type="EMBL" id="JAPRFR010000002">
    <property type="protein sequence ID" value="MCZ0726138.1"/>
    <property type="molecule type" value="Genomic_DNA"/>
</dbReference>
<dbReference type="AlphaFoldDB" id="A0A9X3FNV1"/>
<gene>
    <name evidence="2" type="ORF">OW157_06065</name>
</gene>
<dbReference type="RefSeq" id="WP_268752463.1">
    <property type="nucleotide sequence ID" value="NZ_JAPRFQ010000002.1"/>
</dbReference>